<dbReference type="InterPro" id="IPR050430">
    <property type="entry name" value="Peptidase_S1"/>
</dbReference>
<dbReference type="RefSeq" id="WP_117398855.1">
    <property type="nucleotide sequence ID" value="NZ_QVNQ01000002.1"/>
</dbReference>
<evidence type="ECO:0000256" key="2">
    <source>
        <dbReference type="ARBA" id="ARBA00023157"/>
    </source>
</evidence>
<dbReference type="EMBL" id="QVNQ01000002">
    <property type="protein sequence ID" value="RFS86573.1"/>
    <property type="molecule type" value="Genomic_DNA"/>
</dbReference>
<feature type="domain" description="Peptidase S1" evidence="4">
    <location>
        <begin position="39"/>
        <end position="235"/>
    </location>
</feature>
<dbReference type="InterPro" id="IPR043504">
    <property type="entry name" value="Peptidase_S1_PA_chymotrypsin"/>
</dbReference>
<organism evidence="5 6">
    <name type="scientific">Actinomadura spongiicola</name>
    <dbReference type="NCBI Taxonomy" id="2303421"/>
    <lineage>
        <taxon>Bacteria</taxon>
        <taxon>Bacillati</taxon>
        <taxon>Actinomycetota</taxon>
        <taxon>Actinomycetes</taxon>
        <taxon>Streptosporangiales</taxon>
        <taxon>Thermomonosporaceae</taxon>
        <taxon>Actinomadura</taxon>
    </lineage>
</organism>
<dbReference type="InterPro" id="IPR001314">
    <property type="entry name" value="Peptidase_S1A"/>
</dbReference>
<name>A0A372GNE2_9ACTN</name>
<dbReference type="PANTHER" id="PTHR24276:SF91">
    <property type="entry name" value="AT26814P-RELATED"/>
    <property type="match status" value="1"/>
</dbReference>
<dbReference type="GO" id="GO:0006508">
    <property type="term" value="P:proteolysis"/>
    <property type="evidence" value="ECO:0007669"/>
    <property type="project" value="InterPro"/>
</dbReference>
<dbReference type="AlphaFoldDB" id="A0A372GNE2"/>
<reference evidence="5 6" key="1">
    <citation type="submission" date="2018-08" db="EMBL/GenBank/DDBJ databases">
        <title>Actinomadura spongicola sp. nov., isolated from marine sponge Leucetta chagosensis.</title>
        <authorList>
            <person name="Li L."/>
            <person name="Lin H.W."/>
        </authorList>
    </citation>
    <scope>NUCLEOTIDE SEQUENCE [LARGE SCALE GENOMIC DNA]</scope>
    <source>
        <strain evidence="5 6">LHW52907</strain>
    </source>
</reference>
<comment type="caution">
    <text evidence="5">The sequence shown here is derived from an EMBL/GenBank/DDBJ whole genome shotgun (WGS) entry which is preliminary data.</text>
</comment>
<dbReference type="SMART" id="SM00020">
    <property type="entry name" value="Tryp_SPc"/>
    <property type="match status" value="1"/>
</dbReference>
<dbReference type="Proteomes" id="UP000262882">
    <property type="component" value="Unassembled WGS sequence"/>
</dbReference>
<dbReference type="Gene3D" id="2.40.10.10">
    <property type="entry name" value="Trypsin-like serine proteases"/>
    <property type="match status" value="2"/>
</dbReference>
<evidence type="ECO:0000313" key="5">
    <source>
        <dbReference type="EMBL" id="RFS86573.1"/>
    </source>
</evidence>
<evidence type="ECO:0000259" key="4">
    <source>
        <dbReference type="PROSITE" id="PS50240"/>
    </source>
</evidence>
<dbReference type="PANTHER" id="PTHR24276">
    <property type="entry name" value="POLYSERASE-RELATED"/>
    <property type="match status" value="1"/>
</dbReference>
<feature type="signal peptide" evidence="3">
    <location>
        <begin position="1"/>
        <end position="24"/>
    </location>
</feature>
<dbReference type="PRINTS" id="PR00722">
    <property type="entry name" value="CHYMOTRYPSIN"/>
</dbReference>
<dbReference type="OrthoDB" id="3201914at2"/>
<keyword evidence="2" id="KW-1015">Disulfide bond</keyword>
<gene>
    <name evidence="5" type="ORF">D0T12_08400</name>
</gene>
<dbReference type="InterPro" id="IPR009003">
    <property type="entry name" value="Peptidase_S1_PA"/>
</dbReference>
<dbReference type="InterPro" id="IPR001254">
    <property type="entry name" value="Trypsin_dom"/>
</dbReference>
<evidence type="ECO:0000313" key="6">
    <source>
        <dbReference type="Proteomes" id="UP000262882"/>
    </source>
</evidence>
<evidence type="ECO:0000256" key="1">
    <source>
        <dbReference type="ARBA" id="ARBA00007664"/>
    </source>
</evidence>
<dbReference type="GO" id="GO:0004252">
    <property type="term" value="F:serine-type endopeptidase activity"/>
    <property type="evidence" value="ECO:0007669"/>
    <property type="project" value="InterPro"/>
</dbReference>
<protein>
    <submittedName>
        <fullName evidence="5">DUF1986 domain-containing protein</fullName>
    </submittedName>
</protein>
<dbReference type="SUPFAM" id="SSF50494">
    <property type="entry name" value="Trypsin-like serine proteases"/>
    <property type="match status" value="1"/>
</dbReference>
<keyword evidence="6" id="KW-1185">Reference proteome</keyword>
<accession>A0A372GNE2</accession>
<feature type="chain" id="PRO_5039408178" evidence="3">
    <location>
        <begin position="25"/>
        <end position="236"/>
    </location>
</feature>
<dbReference type="PROSITE" id="PS50240">
    <property type="entry name" value="TRYPSIN_DOM"/>
    <property type="match status" value="1"/>
</dbReference>
<evidence type="ECO:0000256" key="3">
    <source>
        <dbReference type="SAM" id="SignalP"/>
    </source>
</evidence>
<keyword evidence="3" id="KW-0732">Signal</keyword>
<proteinExistence type="inferred from homology"/>
<dbReference type="Pfam" id="PF00089">
    <property type="entry name" value="Trypsin"/>
    <property type="match status" value="1"/>
</dbReference>
<sequence>MLTRRILTTVGAALVLGVSGTALPATTTSASGGEPAAAIIGGSSVTDAQAPWGAAVYLNGEFYCSGTIIAPTWVLTAAECLGANLTVRVGNVIRKQATEIEVEDVRTVPMADIALLRLATAYETTYAQLADNDPPVGSINQICGWGAPSFNIPPTEDLRCGTVRVTVVSGTCTDTFDGPAICSVNDRGVAWRGDDGGPQFYEGRQVGVCSWKDGRWNQKYTSVAANRDWIRSVAGV</sequence>
<comment type="similarity">
    <text evidence="1">Belongs to the peptidase S1 family.</text>
</comment>